<gene>
    <name evidence="2" type="ORF">E1A91_A04G121400v1</name>
</gene>
<dbReference type="AlphaFoldDB" id="A0A5D2ZRD4"/>
<dbReference type="EMBL" id="CM017639">
    <property type="protein sequence ID" value="TYJ40176.1"/>
    <property type="molecule type" value="Genomic_DNA"/>
</dbReference>
<organism evidence="2 3">
    <name type="scientific">Gossypium mustelinum</name>
    <name type="common">Cotton</name>
    <name type="synonym">Gossypium caicoense</name>
    <dbReference type="NCBI Taxonomy" id="34275"/>
    <lineage>
        <taxon>Eukaryota</taxon>
        <taxon>Viridiplantae</taxon>
        <taxon>Streptophyta</taxon>
        <taxon>Embryophyta</taxon>
        <taxon>Tracheophyta</taxon>
        <taxon>Spermatophyta</taxon>
        <taxon>Magnoliopsida</taxon>
        <taxon>eudicotyledons</taxon>
        <taxon>Gunneridae</taxon>
        <taxon>Pentapetalae</taxon>
        <taxon>rosids</taxon>
        <taxon>malvids</taxon>
        <taxon>Malvales</taxon>
        <taxon>Malvaceae</taxon>
        <taxon>Malvoideae</taxon>
        <taxon>Gossypium</taxon>
    </lineage>
</organism>
<proteinExistence type="predicted"/>
<evidence type="ECO:0000313" key="2">
    <source>
        <dbReference type="EMBL" id="TYJ40176.1"/>
    </source>
</evidence>
<keyword evidence="3" id="KW-1185">Reference proteome</keyword>
<sequence length="50" mass="5743">MGPVTRQPRLPPDRRRQPPHRGRKSKNRPLFFKRVVGGRAVRVVEARGDG</sequence>
<evidence type="ECO:0000256" key="1">
    <source>
        <dbReference type="SAM" id="MobiDB-lite"/>
    </source>
</evidence>
<feature type="region of interest" description="Disordered" evidence="1">
    <location>
        <begin position="1"/>
        <end position="30"/>
    </location>
</feature>
<feature type="compositionally biased region" description="Basic residues" evidence="1">
    <location>
        <begin position="17"/>
        <end position="27"/>
    </location>
</feature>
<evidence type="ECO:0000313" key="3">
    <source>
        <dbReference type="Proteomes" id="UP000323597"/>
    </source>
</evidence>
<name>A0A5D2ZRD4_GOSMU</name>
<reference evidence="2 3" key="1">
    <citation type="submission" date="2019-07" db="EMBL/GenBank/DDBJ databases">
        <title>WGS assembly of Gossypium mustelinum.</title>
        <authorList>
            <person name="Chen Z.J."/>
            <person name="Sreedasyam A."/>
            <person name="Ando A."/>
            <person name="Song Q."/>
            <person name="De L."/>
            <person name="Hulse-Kemp A."/>
            <person name="Ding M."/>
            <person name="Ye W."/>
            <person name="Kirkbride R."/>
            <person name="Jenkins J."/>
            <person name="Plott C."/>
            <person name="Lovell J."/>
            <person name="Lin Y.-M."/>
            <person name="Vaughn R."/>
            <person name="Liu B."/>
            <person name="Li W."/>
            <person name="Simpson S."/>
            <person name="Scheffler B."/>
            <person name="Saski C."/>
            <person name="Grover C."/>
            <person name="Hu G."/>
            <person name="Conover J."/>
            <person name="Carlson J."/>
            <person name="Shu S."/>
            <person name="Boston L."/>
            <person name="Williams M."/>
            <person name="Peterson D."/>
            <person name="Mcgee K."/>
            <person name="Jones D."/>
            <person name="Wendel J."/>
            <person name="Stelly D."/>
            <person name="Grimwood J."/>
            <person name="Schmutz J."/>
        </authorList>
    </citation>
    <scope>NUCLEOTIDE SEQUENCE [LARGE SCALE GENOMIC DNA]</scope>
    <source>
        <strain evidence="2">1408120.09</strain>
    </source>
</reference>
<protein>
    <submittedName>
        <fullName evidence="2">Uncharacterized protein</fullName>
    </submittedName>
</protein>
<accession>A0A5D2ZRD4</accession>
<dbReference type="Proteomes" id="UP000323597">
    <property type="component" value="Chromosome A04"/>
</dbReference>